<dbReference type="InterPro" id="IPR006269">
    <property type="entry name" value="KDO8P_synthase"/>
</dbReference>
<accession>A0A397D3U1</accession>
<evidence type="ECO:0000313" key="8">
    <source>
        <dbReference type="EMBL" id="RHY55498.1"/>
    </source>
</evidence>
<organism evidence="8 9">
    <name type="scientific">Aphanomyces astaci</name>
    <name type="common">Crayfish plague agent</name>
    <dbReference type="NCBI Taxonomy" id="112090"/>
    <lineage>
        <taxon>Eukaryota</taxon>
        <taxon>Sar</taxon>
        <taxon>Stramenopiles</taxon>
        <taxon>Oomycota</taxon>
        <taxon>Saprolegniomycetes</taxon>
        <taxon>Saprolegniales</taxon>
        <taxon>Verrucalvaceae</taxon>
        <taxon>Aphanomyces</taxon>
    </lineage>
</organism>
<dbReference type="GO" id="GO:0005737">
    <property type="term" value="C:cytoplasm"/>
    <property type="evidence" value="ECO:0007669"/>
    <property type="project" value="UniProtKB-SubCell"/>
</dbReference>
<evidence type="ECO:0000256" key="4">
    <source>
        <dbReference type="ARBA" id="ARBA00022490"/>
    </source>
</evidence>
<dbReference type="VEuPathDB" id="FungiDB:H257_07338"/>
<evidence type="ECO:0000256" key="6">
    <source>
        <dbReference type="ARBA" id="ARBA00049112"/>
    </source>
</evidence>
<dbReference type="Gene3D" id="3.20.20.70">
    <property type="entry name" value="Aldolase class I"/>
    <property type="match status" value="2"/>
</dbReference>
<sequence length="170" mass="18187">MSFVLSSINMPSGGLPAILRAAKPFFLIAGPCVLESEAVVMQIANRLKDIRDDLGIPIVFKASFDKANRQDLASVQRTGGDSTSSGGDREFIPTIARMAAAGRYLPCPSSPTNQLTKNLLVGVDGLFIETHPEPARGLSDATTMLPLHELQPLLEELMDIALASKAKQGR</sequence>
<comment type="caution">
    <text evidence="8">The sequence shown here is derived from an EMBL/GenBank/DDBJ whole genome shotgun (WGS) entry which is preliminary data.</text>
</comment>
<evidence type="ECO:0000256" key="2">
    <source>
        <dbReference type="ARBA" id="ARBA00010499"/>
    </source>
</evidence>
<dbReference type="EC" id="2.5.1.55" evidence="3"/>
<comment type="subcellular location">
    <subcellularLocation>
        <location evidence="1">Cytoplasm</location>
    </subcellularLocation>
</comment>
<proteinExistence type="inferred from homology"/>
<evidence type="ECO:0000256" key="5">
    <source>
        <dbReference type="ARBA" id="ARBA00022679"/>
    </source>
</evidence>
<evidence type="ECO:0000313" key="9">
    <source>
        <dbReference type="Proteomes" id="UP000266643"/>
    </source>
</evidence>
<feature type="domain" description="DAHP synthetase I/KDSA" evidence="7">
    <location>
        <begin position="23"/>
        <end position="73"/>
    </location>
</feature>
<dbReference type="AlphaFoldDB" id="A0A397D3U1"/>
<keyword evidence="5" id="KW-0808">Transferase</keyword>
<dbReference type="GO" id="GO:0008676">
    <property type="term" value="F:3-deoxy-8-phosphooctulonate synthase activity"/>
    <property type="evidence" value="ECO:0007669"/>
    <property type="project" value="UniProtKB-EC"/>
</dbReference>
<gene>
    <name evidence="8" type="ORF">DYB30_005983</name>
</gene>
<evidence type="ECO:0000259" key="7">
    <source>
        <dbReference type="Pfam" id="PF00793"/>
    </source>
</evidence>
<evidence type="ECO:0000256" key="3">
    <source>
        <dbReference type="ARBA" id="ARBA00012693"/>
    </source>
</evidence>
<comment type="catalytic activity">
    <reaction evidence="6">
        <text>D-arabinose 5-phosphate + phosphoenolpyruvate + H2O = 3-deoxy-alpha-D-manno-2-octulosonate-8-phosphate + phosphate</text>
        <dbReference type="Rhea" id="RHEA:14053"/>
        <dbReference type="ChEBI" id="CHEBI:15377"/>
        <dbReference type="ChEBI" id="CHEBI:43474"/>
        <dbReference type="ChEBI" id="CHEBI:57693"/>
        <dbReference type="ChEBI" id="CHEBI:58702"/>
        <dbReference type="ChEBI" id="CHEBI:85985"/>
        <dbReference type="EC" id="2.5.1.55"/>
    </reaction>
</comment>
<reference evidence="8 9" key="1">
    <citation type="submission" date="2018-08" db="EMBL/GenBank/DDBJ databases">
        <title>Aphanomyces genome sequencing and annotation.</title>
        <authorList>
            <person name="Minardi D."/>
            <person name="Oidtmann B."/>
            <person name="Van Der Giezen M."/>
            <person name="Studholme D.J."/>
        </authorList>
    </citation>
    <scope>NUCLEOTIDE SEQUENCE [LARGE SCALE GENOMIC DNA]</scope>
    <source>
        <strain evidence="8 9">D2</strain>
    </source>
</reference>
<dbReference type="InterPro" id="IPR013785">
    <property type="entry name" value="Aldolase_TIM"/>
</dbReference>
<keyword evidence="4" id="KW-0963">Cytoplasm</keyword>
<dbReference type="PANTHER" id="PTHR21057">
    <property type="entry name" value="PHOSPHO-2-DEHYDRO-3-DEOXYHEPTONATE ALDOLASE"/>
    <property type="match status" value="1"/>
</dbReference>
<dbReference type="Proteomes" id="UP000266643">
    <property type="component" value="Unassembled WGS sequence"/>
</dbReference>
<dbReference type="EMBL" id="QUTD01006419">
    <property type="protein sequence ID" value="RHY55498.1"/>
    <property type="molecule type" value="Genomic_DNA"/>
</dbReference>
<evidence type="ECO:0000256" key="1">
    <source>
        <dbReference type="ARBA" id="ARBA00004496"/>
    </source>
</evidence>
<dbReference type="SUPFAM" id="SSF51569">
    <property type="entry name" value="Aldolase"/>
    <property type="match status" value="2"/>
</dbReference>
<protein>
    <recommendedName>
        <fullName evidence="3">3-deoxy-8-phosphooctulonate synthase</fullName>
        <ecNumber evidence="3">2.5.1.55</ecNumber>
    </recommendedName>
</protein>
<dbReference type="Pfam" id="PF00793">
    <property type="entry name" value="DAHP_synth_1"/>
    <property type="match status" value="1"/>
</dbReference>
<name>A0A397D3U1_APHAT</name>
<dbReference type="InterPro" id="IPR006218">
    <property type="entry name" value="DAHP1/KDSA"/>
</dbReference>
<comment type="similarity">
    <text evidence="2">Belongs to the KdsA family.</text>
</comment>